<name>A0A919QD57_9ACTN</name>
<dbReference type="RefSeq" id="WP_204041935.1">
    <property type="nucleotide sequence ID" value="NZ_BOOA01000026.1"/>
</dbReference>
<sequence length="327" mass="36585">MAGNEFLVEALLASPEPAIRWKVRSGVLGETGQTALREEIRDSAVVRRLLAPFDRAERPGAYAKWQGAHWALAALADLGYPPGDEALHPMREQVLGVWLHEAYQQDVEVATKAAAYRRAGVPVMRGRHRAHASQQGNALWFLHTLGLADDRCDDLVELLLRWRWPDGGWNCDRDPAADTSSFCETLLPMRGLWAYGTAQARRVAREAAEVFLTRRLAFRASTGALIRAEFTKLHYPLYWHYDLLGGLRAMTELDLLGDPRCADALDLLESMRLPDGWPAHARYYRTSAEIALHHDCADWGGTSTRRANPWVTADALTVLRAAGRLDL</sequence>
<evidence type="ECO:0008006" key="3">
    <source>
        <dbReference type="Google" id="ProtNLM"/>
    </source>
</evidence>
<dbReference type="AlphaFoldDB" id="A0A919QD57"/>
<protein>
    <recommendedName>
        <fullName evidence="3">Prenyltransferase</fullName>
    </recommendedName>
</protein>
<gene>
    <name evidence="1" type="ORF">Aph01nite_35100</name>
</gene>
<dbReference type="EMBL" id="BOOA01000026">
    <property type="protein sequence ID" value="GIH25200.1"/>
    <property type="molecule type" value="Genomic_DNA"/>
</dbReference>
<reference evidence="1" key="1">
    <citation type="submission" date="2021-01" db="EMBL/GenBank/DDBJ databases">
        <title>Whole genome shotgun sequence of Acrocarpospora phusangensis NBRC 108782.</title>
        <authorList>
            <person name="Komaki H."/>
            <person name="Tamura T."/>
        </authorList>
    </citation>
    <scope>NUCLEOTIDE SEQUENCE</scope>
    <source>
        <strain evidence="1">NBRC 108782</strain>
    </source>
</reference>
<evidence type="ECO:0000313" key="2">
    <source>
        <dbReference type="Proteomes" id="UP000640052"/>
    </source>
</evidence>
<proteinExistence type="predicted"/>
<dbReference type="SUPFAM" id="SSF48239">
    <property type="entry name" value="Terpenoid cyclases/Protein prenyltransferases"/>
    <property type="match status" value="1"/>
</dbReference>
<dbReference type="Proteomes" id="UP000640052">
    <property type="component" value="Unassembled WGS sequence"/>
</dbReference>
<accession>A0A919QD57</accession>
<evidence type="ECO:0000313" key="1">
    <source>
        <dbReference type="EMBL" id="GIH25200.1"/>
    </source>
</evidence>
<organism evidence="1 2">
    <name type="scientific">Acrocarpospora phusangensis</name>
    <dbReference type="NCBI Taxonomy" id="1070424"/>
    <lineage>
        <taxon>Bacteria</taxon>
        <taxon>Bacillati</taxon>
        <taxon>Actinomycetota</taxon>
        <taxon>Actinomycetes</taxon>
        <taxon>Streptosporangiales</taxon>
        <taxon>Streptosporangiaceae</taxon>
        <taxon>Acrocarpospora</taxon>
    </lineage>
</organism>
<keyword evidence="2" id="KW-1185">Reference proteome</keyword>
<dbReference type="InterPro" id="IPR008930">
    <property type="entry name" value="Terpenoid_cyclase/PrenylTrfase"/>
</dbReference>
<comment type="caution">
    <text evidence="1">The sequence shown here is derived from an EMBL/GenBank/DDBJ whole genome shotgun (WGS) entry which is preliminary data.</text>
</comment>